<dbReference type="AlphaFoldDB" id="A0A5C4X5Q7"/>
<organism evidence="3 4">
    <name type="scientific">Brevibacterium sediminis</name>
    <dbReference type="NCBI Taxonomy" id="1857024"/>
    <lineage>
        <taxon>Bacteria</taxon>
        <taxon>Bacillati</taxon>
        <taxon>Actinomycetota</taxon>
        <taxon>Actinomycetes</taxon>
        <taxon>Micrococcales</taxon>
        <taxon>Brevibacteriaceae</taxon>
        <taxon>Brevibacterium</taxon>
    </lineage>
</organism>
<feature type="chain" id="PRO_5022758075" evidence="2">
    <location>
        <begin position="22"/>
        <end position="65"/>
    </location>
</feature>
<feature type="signal peptide" evidence="2">
    <location>
        <begin position="1"/>
        <end position="21"/>
    </location>
</feature>
<reference evidence="3 4" key="1">
    <citation type="submission" date="2019-06" db="EMBL/GenBank/DDBJ databases">
        <authorList>
            <person name="Mardanova A.M."/>
            <person name="Pudova D.S."/>
            <person name="Shagimardanova E.I."/>
            <person name="Gogoleva N.E."/>
            <person name="Lutfullin M.T."/>
            <person name="Hadieva G.F."/>
            <person name="Sharipova M.R."/>
        </authorList>
    </citation>
    <scope>NUCLEOTIDE SEQUENCE [LARGE SCALE GENOMIC DNA]</scope>
    <source>
        <strain evidence="3 4">MG-1</strain>
    </source>
</reference>
<comment type="caution">
    <text evidence="3">The sequence shown here is derived from an EMBL/GenBank/DDBJ whole genome shotgun (WGS) entry which is preliminary data.</text>
</comment>
<dbReference type="RefSeq" id="WP_139468045.1">
    <property type="nucleotide sequence ID" value="NZ_VDMQ01000003.1"/>
</dbReference>
<evidence type="ECO:0000256" key="2">
    <source>
        <dbReference type="SAM" id="SignalP"/>
    </source>
</evidence>
<keyword evidence="2" id="KW-0732">Signal</keyword>
<evidence type="ECO:0000256" key="1">
    <source>
        <dbReference type="SAM" id="Coils"/>
    </source>
</evidence>
<dbReference type="PROSITE" id="PS51257">
    <property type="entry name" value="PROKAR_LIPOPROTEIN"/>
    <property type="match status" value="1"/>
</dbReference>
<keyword evidence="1" id="KW-0175">Coiled coil</keyword>
<gene>
    <name evidence="3" type="ORF">FHQ09_06610</name>
</gene>
<accession>A0A5C4X5Q7</accession>
<proteinExistence type="predicted"/>
<dbReference type="EMBL" id="VDMQ01000003">
    <property type="protein sequence ID" value="TNM55906.1"/>
    <property type="molecule type" value="Genomic_DNA"/>
</dbReference>
<feature type="coiled-coil region" evidence="1">
    <location>
        <begin position="37"/>
        <end position="64"/>
    </location>
</feature>
<protein>
    <submittedName>
        <fullName evidence="3">Uncharacterized protein</fullName>
    </submittedName>
</protein>
<evidence type="ECO:0000313" key="4">
    <source>
        <dbReference type="Proteomes" id="UP000314223"/>
    </source>
</evidence>
<sequence>MRILIALALMLAFTACMGVIAWTVTHKPTKPKKLTRHEKAKQDTRDLERENAELDRIIDKIRGNK</sequence>
<dbReference type="Proteomes" id="UP000314223">
    <property type="component" value="Unassembled WGS sequence"/>
</dbReference>
<name>A0A5C4X5Q7_9MICO</name>
<evidence type="ECO:0000313" key="3">
    <source>
        <dbReference type="EMBL" id="TNM55906.1"/>
    </source>
</evidence>